<accession>A0A0V1A8H3</accession>
<protein>
    <submittedName>
        <fullName evidence="1">Uncharacterized protein</fullName>
    </submittedName>
</protein>
<keyword evidence="2" id="KW-1185">Reference proteome</keyword>
<comment type="caution">
    <text evidence="1">The sequence shown here is derived from an EMBL/GenBank/DDBJ whole genome shotgun (WGS) entry which is preliminary data.</text>
</comment>
<sequence>MSACSVIVDQRSRVGRQPGQIVTSVLCQGVRSNPQNRRTRHIPGPALSFTLIVFVERMIRQVPCSSWRTWYPIHFLCPSMGKEGADNFYALLFFLWIPFQRSQPTQRHFHVVWKKGSSAVSSIPRTVAVMERCYPQSGNA</sequence>
<evidence type="ECO:0000313" key="2">
    <source>
        <dbReference type="Proteomes" id="UP000054783"/>
    </source>
</evidence>
<dbReference type="Proteomes" id="UP000054783">
    <property type="component" value="Unassembled WGS sequence"/>
</dbReference>
<dbReference type="EMBL" id="JYDQ01000019">
    <property type="protein sequence ID" value="KRY21147.1"/>
    <property type="molecule type" value="Genomic_DNA"/>
</dbReference>
<organism evidence="1 2">
    <name type="scientific">Trichinella patagoniensis</name>
    <dbReference type="NCBI Taxonomy" id="990121"/>
    <lineage>
        <taxon>Eukaryota</taxon>
        <taxon>Metazoa</taxon>
        <taxon>Ecdysozoa</taxon>
        <taxon>Nematoda</taxon>
        <taxon>Enoplea</taxon>
        <taxon>Dorylaimia</taxon>
        <taxon>Trichinellida</taxon>
        <taxon>Trichinellidae</taxon>
        <taxon>Trichinella</taxon>
    </lineage>
</organism>
<reference evidence="1 2" key="1">
    <citation type="submission" date="2015-01" db="EMBL/GenBank/DDBJ databases">
        <title>Evolution of Trichinella species and genotypes.</title>
        <authorList>
            <person name="Korhonen P.K."/>
            <person name="Edoardo P."/>
            <person name="Giuseppe L.R."/>
            <person name="Gasser R.B."/>
        </authorList>
    </citation>
    <scope>NUCLEOTIDE SEQUENCE [LARGE SCALE GENOMIC DNA]</scope>
    <source>
        <strain evidence="1">ISS2496</strain>
    </source>
</reference>
<gene>
    <name evidence="1" type="ORF">T12_8426</name>
</gene>
<name>A0A0V1A8H3_9BILA</name>
<evidence type="ECO:0000313" key="1">
    <source>
        <dbReference type="EMBL" id="KRY21147.1"/>
    </source>
</evidence>
<dbReference type="AlphaFoldDB" id="A0A0V1A8H3"/>
<proteinExistence type="predicted"/>